<feature type="transmembrane region" description="Helical" evidence="7">
    <location>
        <begin position="157"/>
        <end position="174"/>
    </location>
</feature>
<dbReference type="CDD" id="cd10329">
    <property type="entry name" value="SLC5sbd_SGLT1-like"/>
    <property type="match status" value="1"/>
</dbReference>
<keyword evidence="9" id="KW-1185">Reference proteome</keyword>
<evidence type="ECO:0000313" key="9">
    <source>
        <dbReference type="Proteomes" id="UP000068447"/>
    </source>
</evidence>
<keyword evidence="4 7" id="KW-1133">Transmembrane helix</keyword>
<feature type="transmembrane region" description="Helical" evidence="7">
    <location>
        <begin position="122"/>
        <end position="151"/>
    </location>
</feature>
<dbReference type="Pfam" id="PF00474">
    <property type="entry name" value="SSF"/>
    <property type="match status" value="1"/>
</dbReference>
<dbReference type="AlphaFoldDB" id="A0A0U2RN49"/>
<dbReference type="Proteomes" id="UP000068447">
    <property type="component" value="Chromosome"/>
</dbReference>
<dbReference type="PANTHER" id="PTHR11819">
    <property type="entry name" value="SOLUTE CARRIER FAMILY 5"/>
    <property type="match status" value="1"/>
</dbReference>
<dbReference type="NCBIfam" id="TIGR00813">
    <property type="entry name" value="sss"/>
    <property type="match status" value="1"/>
</dbReference>
<feature type="transmembrane region" description="Helical" evidence="7">
    <location>
        <begin position="83"/>
        <end position="101"/>
    </location>
</feature>
<feature type="transmembrane region" description="Helical" evidence="7">
    <location>
        <begin position="271"/>
        <end position="297"/>
    </location>
</feature>
<feature type="transmembrane region" description="Helical" evidence="7">
    <location>
        <begin position="397"/>
        <end position="416"/>
    </location>
</feature>
<feature type="transmembrane region" description="Helical" evidence="7">
    <location>
        <begin position="507"/>
        <end position="525"/>
    </location>
</feature>
<keyword evidence="3 7" id="KW-0812">Transmembrane</keyword>
<feature type="transmembrane region" description="Helical" evidence="7">
    <location>
        <begin position="309"/>
        <end position="331"/>
    </location>
</feature>
<sequence>MTDYSLGQIDIVFILIYFAVVMFIGVKVGSKHKDAQDYFLAGRSMIWPFVGISLFASNISSTTLVGLSGSAYSTGISVFNYEWMASVVLVFFAIFLLPIYLNSKIYTMPEYLERRFDVRSRYYFSGVTLIGNILIDTAGALFAGGILLKLIFPAFELWEIIFVLSIAAGIYTIVGGLKAVIYTDAIQTVLILIGAIAITVIAYNKAGGWDAIQAATDPEALSLIRPADDPSMPWTGLLFGVPVLGFYFWCTNQFMVQRVLSAKNNQHGRWGLLLAGALKLPVLFLMVFPGTIARILYPDIESPNLVYPTLIFELLPVGLKGLVVAGILAALMSSIDSTLHSASTLVTMDFVSKAKPDLTSKQLMKVGRLTAFIFMLAAAAWAPYIEKFGSLFEYLQQVLAYIAPPVVSVFILGALYKGMTANAAFYSFMLSLALSVSMLIAQGAGVVDIHFLHVAGLLFAIAMVTGIVISLIEKQPLSEDKQAYTWSPAQFRQEMQDEARLPLYQNYIFLSVVLLAVTTALVVAFA</sequence>
<comment type="subcellular location">
    <subcellularLocation>
        <location evidence="1">Membrane</location>
        <topology evidence="1">Multi-pass membrane protein</topology>
    </subcellularLocation>
</comment>
<dbReference type="GO" id="GO:0005886">
    <property type="term" value="C:plasma membrane"/>
    <property type="evidence" value="ECO:0007669"/>
    <property type="project" value="TreeGrafter"/>
</dbReference>
<name>A0A0U2RN49_9ALTE</name>
<evidence type="ECO:0000256" key="6">
    <source>
        <dbReference type="RuleBase" id="RU362091"/>
    </source>
</evidence>
<accession>A0A0U2RN49</accession>
<dbReference type="InterPro" id="IPR038377">
    <property type="entry name" value="Na/Glc_symporter_sf"/>
</dbReference>
<evidence type="ECO:0000256" key="2">
    <source>
        <dbReference type="ARBA" id="ARBA00006434"/>
    </source>
</evidence>
<proteinExistence type="inferred from homology"/>
<keyword evidence="5 7" id="KW-0472">Membrane</keyword>
<dbReference type="GO" id="GO:0005412">
    <property type="term" value="F:D-glucose:sodium symporter activity"/>
    <property type="evidence" value="ECO:0007669"/>
    <property type="project" value="TreeGrafter"/>
</dbReference>
<organism evidence="8 9">
    <name type="scientific">Lacimicrobium alkaliphilum</name>
    <dbReference type="NCBI Taxonomy" id="1526571"/>
    <lineage>
        <taxon>Bacteria</taxon>
        <taxon>Pseudomonadati</taxon>
        <taxon>Pseudomonadota</taxon>
        <taxon>Gammaproteobacteria</taxon>
        <taxon>Alteromonadales</taxon>
        <taxon>Alteromonadaceae</taxon>
        <taxon>Lacimicrobium</taxon>
    </lineage>
</organism>
<dbReference type="KEGG" id="lal:AT746_11000"/>
<dbReference type="STRING" id="1526571.AT746_11000"/>
<dbReference type="PANTHER" id="PTHR11819:SF195">
    <property type="entry name" value="SODIUM_GLUCOSE COTRANSPORTER 4"/>
    <property type="match status" value="1"/>
</dbReference>
<dbReference type="OrthoDB" id="9814523at2"/>
<evidence type="ECO:0000256" key="4">
    <source>
        <dbReference type="ARBA" id="ARBA00022989"/>
    </source>
</evidence>
<reference evidence="8 9" key="1">
    <citation type="submission" date="2015-12" db="EMBL/GenBank/DDBJ databases">
        <title>Complete genome of Lacimicrobium alkaliphilum KCTC 32984.</title>
        <authorList>
            <person name="Kim S.-G."/>
            <person name="Lee Y.-J."/>
        </authorList>
    </citation>
    <scope>NUCLEOTIDE SEQUENCE [LARGE SCALE GENOMIC DNA]</scope>
    <source>
        <strain evidence="8 9">YelD216</strain>
    </source>
</reference>
<feature type="transmembrane region" description="Helical" evidence="7">
    <location>
        <begin position="423"/>
        <end position="445"/>
    </location>
</feature>
<feature type="transmembrane region" description="Helical" evidence="7">
    <location>
        <begin position="231"/>
        <end position="250"/>
    </location>
</feature>
<dbReference type="Gene3D" id="1.20.1730.10">
    <property type="entry name" value="Sodium/glucose cotransporter"/>
    <property type="match status" value="1"/>
</dbReference>
<feature type="transmembrane region" description="Helical" evidence="7">
    <location>
        <begin position="451"/>
        <end position="472"/>
    </location>
</feature>
<feature type="transmembrane region" description="Helical" evidence="7">
    <location>
        <begin position="366"/>
        <end position="385"/>
    </location>
</feature>
<comment type="similarity">
    <text evidence="2 6">Belongs to the sodium:solute symporter (SSF) (TC 2.A.21) family.</text>
</comment>
<dbReference type="PROSITE" id="PS50283">
    <property type="entry name" value="NA_SOLUT_SYMP_3"/>
    <property type="match status" value="1"/>
</dbReference>
<evidence type="ECO:0000256" key="1">
    <source>
        <dbReference type="ARBA" id="ARBA00004141"/>
    </source>
</evidence>
<evidence type="ECO:0000256" key="5">
    <source>
        <dbReference type="ARBA" id="ARBA00023136"/>
    </source>
</evidence>
<gene>
    <name evidence="8" type="ORF">AT746_11000</name>
</gene>
<dbReference type="EMBL" id="CP013650">
    <property type="protein sequence ID" value="ALS98746.1"/>
    <property type="molecule type" value="Genomic_DNA"/>
</dbReference>
<protein>
    <submittedName>
        <fullName evidence="8">Sodium transporter</fullName>
    </submittedName>
</protein>
<evidence type="ECO:0000313" key="8">
    <source>
        <dbReference type="EMBL" id="ALS98746.1"/>
    </source>
</evidence>
<evidence type="ECO:0000256" key="7">
    <source>
        <dbReference type="SAM" id="Phobius"/>
    </source>
</evidence>
<feature type="transmembrane region" description="Helical" evidence="7">
    <location>
        <begin position="181"/>
        <end position="203"/>
    </location>
</feature>
<dbReference type="InterPro" id="IPR001734">
    <property type="entry name" value="Na/solute_symporter"/>
</dbReference>
<dbReference type="RefSeq" id="WP_062480262.1">
    <property type="nucleotide sequence ID" value="NZ_CP013650.1"/>
</dbReference>
<evidence type="ECO:0000256" key="3">
    <source>
        <dbReference type="ARBA" id="ARBA00022692"/>
    </source>
</evidence>
<feature type="transmembrane region" description="Helical" evidence="7">
    <location>
        <begin position="46"/>
        <end position="71"/>
    </location>
</feature>
<feature type="transmembrane region" description="Helical" evidence="7">
    <location>
        <begin position="6"/>
        <end position="26"/>
    </location>
</feature>